<accession>A0A0C7G676</accession>
<dbReference type="PANTHER" id="PTHR37478:SF2">
    <property type="entry name" value="UPF0251 PROTEIN TK0562"/>
    <property type="match status" value="1"/>
</dbReference>
<dbReference type="RefSeq" id="WP_055341871.1">
    <property type="nucleotide sequence ID" value="NZ_CDNI01000003.1"/>
</dbReference>
<dbReference type="EMBL" id="CEKZ01000003">
    <property type="protein sequence ID" value="CEQ03576.1"/>
    <property type="molecule type" value="Genomic_DNA"/>
</dbReference>
<name>A0A0C7G676_PARSO</name>
<evidence type="ECO:0000256" key="1">
    <source>
        <dbReference type="ARBA" id="ARBA00009350"/>
    </source>
</evidence>
<evidence type="ECO:0000313" key="4">
    <source>
        <dbReference type="Proteomes" id="UP000049127"/>
    </source>
</evidence>
<dbReference type="InterPro" id="IPR002852">
    <property type="entry name" value="UPF0251"/>
</dbReference>
<evidence type="ECO:0000256" key="2">
    <source>
        <dbReference type="HAMAP-Rule" id="MF_00674"/>
    </source>
</evidence>
<comment type="similarity">
    <text evidence="1 2">Belongs to the UPF0251 family.</text>
</comment>
<proteinExistence type="inferred from homology"/>
<dbReference type="Pfam" id="PF02001">
    <property type="entry name" value="DUF134"/>
    <property type="match status" value="1"/>
</dbReference>
<gene>
    <name evidence="3" type="ORF">R28058_13091</name>
</gene>
<dbReference type="PANTHER" id="PTHR37478">
    <property type="match status" value="1"/>
</dbReference>
<dbReference type="GO" id="GO:0003677">
    <property type="term" value="F:DNA binding"/>
    <property type="evidence" value="ECO:0007669"/>
    <property type="project" value="UniProtKB-KW"/>
</dbReference>
<dbReference type="OrthoDB" id="280278at2"/>
<dbReference type="HAMAP" id="MF_00674">
    <property type="entry name" value="UPF0251"/>
    <property type="match status" value="1"/>
</dbReference>
<keyword evidence="3" id="KW-0238">DNA-binding</keyword>
<dbReference type="SUPFAM" id="SSF88659">
    <property type="entry name" value="Sigma3 and sigma4 domains of RNA polymerase sigma factors"/>
    <property type="match status" value="1"/>
</dbReference>
<sequence>MARPTKVRTVDFFPEDTYFTPVGKQQCKLKEINLKLEELEAMRLKDIESLSQEECAKKMNVSRQTFQNIIDTARQKVAIALTQGHAIRIDGGNYRARFCKFKCFDCGNEYEIKYAQDKEKCPSCGSDKVICSKKANICTKWCNKSE</sequence>
<reference evidence="4" key="1">
    <citation type="submission" date="2015-01" db="EMBL/GenBank/DDBJ databases">
        <authorList>
            <person name="Aslett M.A."/>
            <person name="De Silva N."/>
        </authorList>
    </citation>
    <scope>NUCLEOTIDE SEQUENCE [LARGE SCALE GENOMIC DNA]</scope>
    <source>
        <strain evidence="4">R28058</strain>
    </source>
</reference>
<protein>
    <recommendedName>
        <fullName evidence="2">UPF0251 protein R28058_13091</fullName>
    </recommendedName>
</protein>
<dbReference type="InterPro" id="IPR013324">
    <property type="entry name" value="RNA_pol_sigma_r3/r4-like"/>
</dbReference>
<evidence type="ECO:0000313" key="3">
    <source>
        <dbReference type="EMBL" id="CEQ03576.1"/>
    </source>
</evidence>
<organism evidence="3 4">
    <name type="scientific">Paraclostridium sordellii</name>
    <name type="common">Clostridium sordellii</name>
    <dbReference type="NCBI Taxonomy" id="1505"/>
    <lineage>
        <taxon>Bacteria</taxon>
        <taxon>Bacillati</taxon>
        <taxon>Bacillota</taxon>
        <taxon>Clostridia</taxon>
        <taxon>Peptostreptococcales</taxon>
        <taxon>Peptostreptococcaceae</taxon>
        <taxon>Paraclostridium</taxon>
    </lineage>
</organism>
<dbReference type="Proteomes" id="UP000049127">
    <property type="component" value="Unassembled WGS sequence"/>
</dbReference>
<dbReference type="AlphaFoldDB" id="A0A0C7G676"/>